<feature type="domain" description="SD-repeat containing protein B" evidence="5">
    <location>
        <begin position="1373"/>
        <end position="1435"/>
    </location>
</feature>
<reference evidence="6 7" key="1">
    <citation type="submission" date="2018-04" db="EMBL/GenBank/DDBJ databases">
        <title>Genomic Encyclopedia of Archaeal and Bacterial Type Strains, Phase II (KMG-II): from individual species to whole genera.</title>
        <authorList>
            <person name="Goeker M."/>
        </authorList>
    </citation>
    <scope>NUCLEOTIDE SEQUENCE [LARGE SCALE GENOMIC DNA]</scope>
    <source>
        <strain evidence="6 7">DSM 5822</strain>
    </source>
</reference>
<dbReference type="Proteomes" id="UP000244223">
    <property type="component" value="Unassembled WGS sequence"/>
</dbReference>
<name>A0A2T5J3L0_9GAMM</name>
<evidence type="ECO:0000256" key="1">
    <source>
        <dbReference type="ARBA" id="ARBA00004613"/>
    </source>
</evidence>
<evidence type="ECO:0000256" key="2">
    <source>
        <dbReference type="ARBA" id="ARBA00022525"/>
    </source>
</evidence>
<dbReference type="Gene3D" id="2.60.40.740">
    <property type="match status" value="1"/>
</dbReference>
<protein>
    <submittedName>
        <fullName evidence="6">Putative repeat protein (TIGR01451 family)/fimbrial isopeptide formation D2 family protein</fullName>
    </submittedName>
</protein>
<dbReference type="InterPro" id="IPR013783">
    <property type="entry name" value="Ig-like_fold"/>
</dbReference>
<dbReference type="GO" id="GO:0005576">
    <property type="term" value="C:extracellular region"/>
    <property type="evidence" value="ECO:0007669"/>
    <property type="project" value="UniProtKB-SubCell"/>
</dbReference>
<dbReference type="InterPro" id="IPR047589">
    <property type="entry name" value="DUF11_rpt"/>
</dbReference>
<evidence type="ECO:0000313" key="7">
    <source>
        <dbReference type="Proteomes" id="UP000244223"/>
    </source>
</evidence>
<dbReference type="Pfam" id="PF17210">
    <property type="entry name" value="SdrD_B"/>
    <property type="match status" value="1"/>
</dbReference>
<feature type="domain" description="DUF11" evidence="4">
    <location>
        <begin position="1235"/>
        <end position="1342"/>
    </location>
</feature>
<organism evidence="6 7">
    <name type="scientific">Agitococcus lubricus</name>
    <dbReference type="NCBI Taxonomy" id="1077255"/>
    <lineage>
        <taxon>Bacteria</taxon>
        <taxon>Pseudomonadati</taxon>
        <taxon>Pseudomonadota</taxon>
        <taxon>Gammaproteobacteria</taxon>
        <taxon>Moraxellales</taxon>
        <taxon>Moraxellaceae</taxon>
        <taxon>Agitococcus</taxon>
    </lineage>
</organism>
<dbReference type="Pfam" id="PF01345">
    <property type="entry name" value="DUF11"/>
    <property type="match status" value="1"/>
</dbReference>
<evidence type="ECO:0000313" key="6">
    <source>
        <dbReference type="EMBL" id="PTQ91156.1"/>
    </source>
</evidence>
<dbReference type="SUPFAM" id="SSF56935">
    <property type="entry name" value="Porins"/>
    <property type="match status" value="1"/>
</dbReference>
<dbReference type="InterPro" id="IPR001434">
    <property type="entry name" value="OmcB-like_DUF11"/>
</dbReference>
<gene>
    <name evidence="6" type="ORF">C8N29_101228</name>
</gene>
<evidence type="ECO:0000259" key="4">
    <source>
        <dbReference type="Pfam" id="PF01345"/>
    </source>
</evidence>
<dbReference type="InterPro" id="IPR051172">
    <property type="entry name" value="Chlamydia_OmcB"/>
</dbReference>
<evidence type="ECO:0000259" key="5">
    <source>
        <dbReference type="Pfam" id="PF17210"/>
    </source>
</evidence>
<dbReference type="PANTHER" id="PTHR34819">
    <property type="entry name" value="LARGE CYSTEINE-RICH PERIPLASMIC PROTEIN OMCB"/>
    <property type="match status" value="1"/>
</dbReference>
<dbReference type="SUPFAM" id="SSF49464">
    <property type="entry name" value="Carboxypeptidase regulatory domain-like"/>
    <property type="match status" value="1"/>
</dbReference>
<accession>A0A2T5J3L0</accession>
<sequence>MRLKSHSQPNLLLSFMLLVCLAWIGVGHAAMPPAGVSIINIATGEFYDQDGDNKNVASNPVNVIIRTVYAAQLTPANDLVVNPADKAYWPHQLINTGNDTDSYKLSIKDSALDSGVLDGLTIIHDINGDGVYQANIDVIYDINKPITLKPQEGFNFFVQGLIPQSINIGDFFKIDLSAVSINEPALVLTRVDRADTVGPQLVLHKNVDKKIINLSSTDTNNTLLTYTLDISNTGKATAMPMTVSIDGKNLSKVVVEDPLPSVVQFKTVDYSGTGQLLYRHINDGEKVYRLFDKANPPLTSTIKSLAIAYDDWAVGKKDQLFIYANATSKQLGSTFDNQFFAYYSFGSQNKEVFSNIVQTQIIGNASTLSSADPKLVEPSELVSWLHLLTNAGTQPDDYSFNLSNVAGDSGDLSGLQLILKGEGGAPDVILAIGQKIRLEAGERRTLEVRGIVPNAVKPNDAFNVNLAIVPLSGVPPILSVTDVANTRFPNLRLIKSVDKSAVDLSVANTNKNLLTYTLSIANTGNANAGATALIIDGVSVNKVFIEDKLSSQLLISQLVYSGTGQVLYHERGTAANSYKTYNSATPPDFSKVDAIGLAWPSFAIGQQDSLVVRARTQAPMSTIVSNQFSASYSYGASSFSTTSNLVDTRIDDKVFTLTAADLLYREPGTVATWTHVLTNTGTLADTYSFSVSDADGDSGILSNIQFIRKTAGGEVILVAGQKIVLQPNESVTLLVKGTLPTNINPNDFFHVNLVATSSSEVLAPEARLDRVISVRPVVELLKEVNTNLITFSDTVQETILSYTLHAHNIGDAVLQPTPITLDGKATEKVLFTDVLPANALLINDREGGTKKAIEYTGSGTILYHLITDPADVYHTYSLTAPMQNPAPAEMDAILLAHDQFPLGMQDKVVLNFKVVSNAVGATISNKFTANYIYGAQERESSSNQVNTVVKGFASIKPKDEYYNQLIARIALNANLHVEASVAQCNLRPTLKDKVLLSIASTRSNDIEQIVAEETDINSGVFRFHDSNLNPMNALPTRDMFTFTPQSGNYIMETTKHDKLIATIMWCLDDNEQKRDNGDVWGEDGKRVSDDVLVDPFGIVFDSVTNQPIKNAIVQLVREDGAQVEIFDDAGRQCVPASKRHPQADPSCTEIITTDDTGSFRYPLVPPTRYKLLITPPAGYTFPSVVPMNELISKFHREIKADGSYGFSFAVTPEAGPVEIDIPLDPPAVFSSTLFVQKTVANSKTTVEVGDFIDYKILVRNASTTTDAQKVIVTDKLPQGFSYVVGSAKIAKVASEPTGGRGPTLVFTVGDLPKDKQVEITYRAQVAASALRGDAINRAKASENIVGGIYSNEAIAQVTVLPGVFSTEAFVTGKVYTDCNRNGVQDPEEIGVPQVRLILEDGSYVITDIEGKYNFYGLRPITHVLKLDRTTLPDDVELIEQSVRNAGDPASVFIDLKASQLHRADFAITTDNATCSGPAMTEIYRRRNQGDNAIGEMERALKADLQFETSNPTDVRALPATGCINSTGNDCGVQGKAKLPTLSSAATNKDDDIIRVVTQKTNKSLEDYLQQEDSNKLAIINLQDQQVLSYAQTNILMKGTLGARFELLLNDEPISDNLIGTKLALAEKRLEAREYIGIDLKAGKNRLSLKQFDPLGNVRGTTIIEVIAPDNLAIIKVEPEQKIVEANGRNEVLVHVKLNDKQDIPVTTRTPVTLETNMGRFRAIDLDDKTPGTQIFVEGGQFTVKLVSPLEAGEATVRVRSGQLKTDANVRFVPELRPMVATGIIEGMVSFKNFDTAKVSAANARDGFEEELQSLASSNDGQLNANGRAAFYLKGKVKGEYLLTLAYDSDKDDKQRLFRDIRPDDYYPVYGDSAVRGFDAQSTSKLYVRLDKGRSYALFGDYNTRIDGTEALNLGQYSRSLTGARAHYETDSFKANTFIAQTKAKQVVEEIRAQGVSGPYNVPNVDGLLVNSEKVEIILRDRNNPGLIIATEQLSRFTDYEFEPLSGNLYFKAPIASLDANLNPYFIRVTLEVQDDAAPDYWVGGVQAEKKITDKLSVGAAVVQEDVPDDTYRLGSVNSMIRLNSNTKIIAEVAQSDREGVEGLAKRVEFNHEKGRTNLRVYYGESDKNFENSAALLSSGRSESGAKLQLALEDWGTLRTEIIRTADDNTGGVRQGIQSSLERSVNKYLALEVGGRYYEETLSPASTSSYGATPYEGITAHTKLKLQLPQFDGASAYLEYEQDIDEANRKLMALGGDYRIGKQGRLYARHEFLSSLSGNFGLNDQQQRNSTVFGFESDYMKDGRVFSEYRVRDAISARDAEAAVGLRNRWYIAKDIRINTNLERITTLEGDDNTDATAVGLGLDYLANPLWKATGKIDLRWSAQADTILNTLGLAYKLSRDWTLLARNTINFTDNHINGDRLQDRFQLGAAYRQVDTNRWDALTKVEYKVEQDDNTSNPIDRHAYIFSTHANYHPVRRWTFAGNYAGKWVTDTLDDLESRSDTHMVGLRAIHDITERWEASAQGGWLGGDTGGKRYVLGVETGYLITANLWLSGGYNFMSYQDDDVVGSEFTVDGVYMRIRFKFDEDLFRSDRPSINKTLEPQHVGP</sequence>
<dbReference type="EMBL" id="QAON01000001">
    <property type="protein sequence ID" value="PTQ91156.1"/>
    <property type="molecule type" value="Genomic_DNA"/>
</dbReference>
<keyword evidence="3" id="KW-0732">Signal</keyword>
<comment type="subcellular location">
    <subcellularLocation>
        <location evidence="1">Secreted</location>
    </subcellularLocation>
</comment>
<dbReference type="InterPro" id="IPR008969">
    <property type="entry name" value="CarboxyPept-like_regulatory"/>
</dbReference>
<keyword evidence="2" id="KW-0964">Secreted</keyword>
<comment type="caution">
    <text evidence="6">The sequence shown here is derived from an EMBL/GenBank/DDBJ whole genome shotgun (WGS) entry which is preliminary data.</text>
</comment>
<dbReference type="Gene3D" id="2.60.40.10">
    <property type="entry name" value="Immunoglobulins"/>
    <property type="match status" value="2"/>
</dbReference>
<dbReference type="SUPFAM" id="SSF117074">
    <property type="entry name" value="Hypothetical protein PA1324"/>
    <property type="match status" value="1"/>
</dbReference>
<keyword evidence="7" id="KW-1185">Reference proteome</keyword>
<proteinExistence type="predicted"/>
<dbReference type="PANTHER" id="PTHR34819:SF3">
    <property type="entry name" value="CELL SURFACE PROTEIN"/>
    <property type="match status" value="1"/>
</dbReference>
<dbReference type="InterPro" id="IPR033764">
    <property type="entry name" value="Sdr_B"/>
</dbReference>
<evidence type="ECO:0000256" key="3">
    <source>
        <dbReference type="ARBA" id="ARBA00022729"/>
    </source>
</evidence>
<dbReference type="NCBIfam" id="TIGR01451">
    <property type="entry name" value="B_ant_repeat"/>
    <property type="match status" value="1"/>
</dbReference>